<reference evidence="2 3" key="1">
    <citation type="submission" date="2020-07" db="EMBL/GenBank/DDBJ databases">
        <title>Taxonomic revisions and descriptions of new bacterial species based on genomic comparisons in the high-G+C-content subgroup of the family Alcaligenaceae.</title>
        <authorList>
            <person name="Szabo A."/>
            <person name="Felfoldi T."/>
        </authorList>
    </citation>
    <scope>NUCLEOTIDE SEQUENCE [LARGE SCALE GENOMIC DNA]</scope>
    <source>
        <strain evidence="2 3">DSM 25264</strain>
    </source>
</reference>
<comment type="caution">
    <text evidence="2">The sequence shown here is derived from an EMBL/GenBank/DDBJ whole genome shotgun (WGS) entry which is preliminary data.</text>
</comment>
<keyword evidence="1" id="KW-0812">Transmembrane</keyword>
<evidence type="ECO:0008006" key="4">
    <source>
        <dbReference type="Google" id="ProtNLM"/>
    </source>
</evidence>
<evidence type="ECO:0000313" key="3">
    <source>
        <dbReference type="Proteomes" id="UP000580517"/>
    </source>
</evidence>
<keyword evidence="1" id="KW-0472">Membrane</keyword>
<proteinExistence type="predicted"/>
<protein>
    <recommendedName>
        <fullName evidence="4">Holin</fullName>
    </recommendedName>
</protein>
<organism evidence="2 3">
    <name type="scientific">Allopusillimonas soli</name>
    <dbReference type="NCBI Taxonomy" id="659016"/>
    <lineage>
        <taxon>Bacteria</taxon>
        <taxon>Pseudomonadati</taxon>
        <taxon>Pseudomonadota</taxon>
        <taxon>Betaproteobacteria</taxon>
        <taxon>Burkholderiales</taxon>
        <taxon>Alcaligenaceae</taxon>
        <taxon>Allopusillimonas</taxon>
    </lineage>
</organism>
<feature type="transmembrane region" description="Helical" evidence="1">
    <location>
        <begin position="12"/>
        <end position="29"/>
    </location>
</feature>
<dbReference type="RefSeq" id="WP_129971464.1">
    <property type="nucleotide sequence ID" value="NZ_JACCEW010000008.1"/>
</dbReference>
<gene>
    <name evidence="2" type="ORF">H0A68_18425</name>
</gene>
<accession>A0A853FDE8</accession>
<feature type="transmembrane region" description="Helical" evidence="1">
    <location>
        <begin position="38"/>
        <end position="56"/>
    </location>
</feature>
<dbReference type="AlphaFoldDB" id="A0A853FDE8"/>
<feature type="transmembrane region" description="Helical" evidence="1">
    <location>
        <begin position="68"/>
        <end position="88"/>
    </location>
</feature>
<keyword evidence="3" id="KW-1185">Reference proteome</keyword>
<evidence type="ECO:0000256" key="1">
    <source>
        <dbReference type="SAM" id="Phobius"/>
    </source>
</evidence>
<dbReference type="EMBL" id="JACCEW010000008">
    <property type="protein sequence ID" value="NYT38855.1"/>
    <property type="molecule type" value="Genomic_DNA"/>
</dbReference>
<sequence length="110" mass="11942">MQPPDTFPEAKLWAAAIGAVGAAFSMAFIKDLTPWQKAVMVLVGAVIAALFTQPIIELIGMPPGWRDGAAFLVGMFGWAIAGSILTMIRKADWWELAKEVIRSWLVRKGG</sequence>
<evidence type="ECO:0000313" key="2">
    <source>
        <dbReference type="EMBL" id="NYT38855.1"/>
    </source>
</evidence>
<dbReference type="Proteomes" id="UP000580517">
    <property type="component" value="Unassembled WGS sequence"/>
</dbReference>
<name>A0A853FDE8_9BURK</name>
<keyword evidence="1" id="KW-1133">Transmembrane helix</keyword>